<dbReference type="InterPro" id="IPR004942">
    <property type="entry name" value="Roadblock/LAMTOR2_dom"/>
</dbReference>
<dbReference type="STRING" id="252740.A0A423VWJ1"/>
<dbReference type="SMART" id="SM00960">
    <property type="entry name" value="Robl_LC7"/>
    <property type="match status" value="1"/>
</dbReference>
<evidence type="ECO:0000256" key="2">
    <source>
        <dbReference type="SAM" id="MobiDB-lite"/>
    </source>
</evidence>
<keyword evidence="5" id="KW-1185">Reference proteome</keyword>
<evidence type="ECO:0000313" key="4">
    <source>
        <dbReference type="EMBL" id="ROV95350.1"/>
    </source>
</evidence>
<proteinExistence type="inferred from homology"/>
<feature type="region of interest" description="Disordered" evidence="2">
    <location>
        <begin position="51"/>
        <end position="94"/>
    </location>
</feature>
<feature type="compositionally biased region" description="Low complexity" evidence="2">
    <location>
        <begin position="81"/>
        <end position="90"/>
    </location>
</feature>
<dbReference type="OrthoDB" id="9985637at2759"/>
<name>A0A423VWJ1_CYTCH</name>
<dbReference type="Gene3D" id="3.30.450.30">
    <property type="entry name" value="Dynein light chain 2a, cytoplasmic"/>
    <property type="match status" value="1"/>
</dbReference>
<evidence type="ECO:0000313" key="5">
    <source>
        <dbReference type="Proteomes" id="UP000284375"/>
    </source>
</evidence>
<feature type="compositionally biased region" description="Polar residues" evidence="2">
    <location>
        <begin position="51"/>
        <end position="65"/>
    </location>
</feature>
<organism evidence="4 5">
    <name type="scientific">Cytospora chrysosperma</name>
    <name type="common">Cytospora canker fungus</name>
    <name type="synonym">Sphaeria chrysosperma</name>
    <dbReference type="NCBI Taxonomy" id="252740"/>
    <lineage>
        <taxon>Eukaryota</taxon>
        <taxon>Fungi</taxon>
        <taxon>Dikarya</taxon>
        <taxon>Ascomycota</taxon>
        <taxon>Pezizomycotina</taxon>
        <taxon>Sordariomycetes</taxon>
        <taxon>Sordariomycetidae</taxon>
        <taxon>Diaporthales</taxon>
        <taxon>Cytosporaceae</taxon>
        <taxon>Cytospora</taxon>
    </lineage>
</organism>
<feature type="domain" description="Roadblock/LAMTOR2" evidence="3">
    <location>
        <begin position="13"/>
        <end position="154"/>
    </location>
</feature>
<dbReference type="Proteomes" id="UP000284375">
    <property type="component" value="Unassembled WGS sequence"/>
</dbReference>
<gene>
    <name evidence="4" type="ORF">VSDG_06035</name>
</gene>
<protein>
    <recommendedName>
        <fullName evidence="3">Roadblock/LAMTOR2 domain-containing protein</fullName>
    </recommendedName>
</protein>
<sequence>MADSNMSNGADALEETLNRLSKKPGVKATIALDRASGAILKTAGQISLLRTSKSQQPQQDSQLSTAAVAGSFSASTGDVPASSGSAAAAGTVSETQGAEELASMVWAFVNTAGSLVEGLDTETSQDELKLLRVRTRKQELVIVPDPRYLLIVVHETPAA</sequence>
<dbReference type="EMBL" id="LJZO01000024">
    <property type="protein sequence ID" value="ROV95350.1"/>
    <property type="molecule type" value="Genomic_DNA"/>
</dbReference>
<comment type="similarity">
    <text evidence="1">Belongs to the GAMAD family.</text>
</comment>
<reference evidence="4 5" key="1">
    <citation type="submission" date="2015-09" db="EMBL/GenBank/DDBJ databases">
        <title>Host preference determinants of Valsa canker pathogens revealed by comparative genomics.</title>
        <authorList>
            <person name="Yin Z."/>
            <person name="Huang L."/>
        </authorList>
    </citation>
    <scope>NUCLEOTIDE SEQUENCE [LARGE SCALE GENOMIC DNA]</scope>
    <source>
        <strain evidence="4 5">YSFL</strain>
    </source>
</reference>
<dbReference type="SUPFAM" id="SSF103196">
    <property type="entry name" value="Roadblock/LC7 domain"/>
    <property type="match status" value="1"/>
</dbReference>
<evidence type="ECO:0000256" key="1">
    <source>
        <dbReference type="ARBA" id="ARBA00007191"/>
    </source>
</evidence>
<accession>A0A423VWJ1</accession>
<comment type="caution">
    <text evidence="4">The sequence shown here is derived from an EMBL/GenBank/DDBJ whole genome shotgun (WGS) entry which is preliminary data.</text>
</comment>
<evidence type="ECO:0000259" key="3">
    <source>
        <dbReference type="SMART" id="SM00960"/>
    </source>
</evidence>
<dbReference type="AlphaFoldDB" id="A0A423VWJ1"/>
<dbReference type="PANTHER" id="PTHR10779">
    <property type="entry name" value="DYNEIN LIGHT CHAIN ROADBLOCK"/>
    <property type="match status" value="1"/>
</dbReference>